<accession>A0A1M4VPU5</accession>
<reference evidence="1" key="1">
    <citation type="submission" date="2016-11" db="EMBL/GenBank/DDBJ databases">
        <authorList>
            <person name="Varghese N."/>
            <person name="Submissions S."/>
        </authorList>
    </citation>
    <scope>NUCLEOTIDE SEQUENCE [LARGE SCALE GENOMIC DNA]</scope>
    <source>
        <strain evidence="1">DSM 16785</strain>
    </source>
</reference>
<name>A0A1M4VPU5_MARH1</name>
<keyword evidence="2" id="KW-1185">Reference proteome</keyword>
<comment type="caution">
    <text evidence="1">The sequence shown here is derived from an EMBL/GenBank/DDBJ whole genome shotgun (WGS) entry which is preliminary data.</text>
</comment>
<protein>
    <submittedName>
        <fullName evidence="1">Uncharacterized protein</fullName>
    </submittedName>
</protein>
<sequence>MKKIFIFLIVIFSLTIFSNNLFIFKNIGIISQEYPWTDELNISLDPEENLVFIENAEYYKVQIANLENITFKIIGTIDDLKNTLSSRVNIINTNPIILKDFFNPNYIYFYNNSLKSWCKTDSEKLSILLNNKVLYAKNIKGLVLTSKPLKWDLFYNLKTNGDLFVTYKIYGKIKDSYNTFLINENFDLNQPLKDNRLYTSKSFALETSPSIPQIVNESAIIDMGEIKTFDGEFSKVIKLGSIKKYEDINYLEINFYSRSFNNKYLSIIREFENTKENGLGIPLIPGKIYLFSKKDNIEYLNKVSNISKTAVNSKGEFYIGESWNSFSNLEILNEIKTKNYVEKTFKFNVTSPGKTRITITGQAMKLLNIKGNYINKFENSDKISVYINGNQEIVLTIRSYINY</sequence>
<proteinExistence type="predicted"/>
<organism evidence="1 2">
    <name type="scientific">Marinitoga hydrogenitolerans (strain DSM 16785 / JCM 12826 / AT1271)</name>
    <dbReference type="NCBI Taxonomy" id="1122195"/>
    <lineage>
        <taxon>Bacteria</taxon>
        <taxon>Thermotogati</taxon>
        <taxon>Thermotogota</taxon>
        <taxon>Thermotogae</taxon>
        <taxon>Petrotogales</taxon>
        <taxon>Petrotogaceae</taxon>
        <taxon>Marinitoga</taxon>
    </lineage>
</organism>
<evidence type="ECO:0000313" key="2">
    <source>
        <dbReference type="Proteomes" id="UP000184334"/>
    </source>
</evidence>
<evidence type="ECO:0000313" key="1">
    <source>
        <dbReference type="EMBL" id="SHE70812.1"/>
    </source>
</evidence>
<dbReference type="Proteomes" id="UP000184334">
    <property type="component" value="Unassembled WGS sequence"/>
</dbReference>
<dbReference type="EMBL" id="FQUI01000012">
    <property type="protein sequence ID" value="SHE70812.1"/>
    <property type="molecule type" value="Genomic_DNA"/>
</dbReference>
<dbReference type="STRING" id="1122195.SAMN02745164_00976"/>
<dbReference type="OrthoDB" id="45411at2"/>
<gene>
    <name evidence="1" type="ORF">SAMN02745164_00976</name>
</gene>
<dbReference type="AlphaFoldDB" id="A0A1M4VPU5"/>
<dbReference type="RefSeq" id="WP_072864016.1">
    <property type="nucleotide sequence ID" value="NZ_FQUI01000012.1"/>
</dbReference>